<dbReference type="InterPro" id="IPR037069">
    <property type="entry name" value="AcylCoA_DH/ox_N_sf"/>
</dbReference>
<dbReference type="SUPFAM" id="SSF56645">
    <property type="entry name" value="Acyl-CoA dehydrogenase NM domain-like"/>
    <property type="match status" value="1"/>
</dbReference>
<dbReference type="OrthoDB" id="8876745at2"/>
<evidence type="ECO:0000256" key="6">
    <source>
        <dbReference type="RuleBase" id="RU362125"/>
    </source>
</evidence>
<keyword evidence="5 6" id="KW-0560">Oxidoreductase</keyword>
<dbReference type="Pfam" id="PF02771">
    <property type="entry name" value="Acyl-CoA_dh_N"/>
    <property type="match status" value="1"/>
</dbReference>
<gene>
    <name evidence="10" type="ORF">FB558_4520</name>
</gene>
<keyword evidence="3 6" id="KW-0285">Flavoprotein</keyword>
<proteinExistence type="inferred from homology"/>
<evidence type="ECO:0000256" key="5">
    <source>
        <dbReference type="ARBA" id="ARBA00023002"/>
    </source>
</evidence>
<evidence type="ECO:0000256" key="2">
    <source>
        <dbReference type="ARBA" id="ARBA00009347"/>
    </source>
</evidence>
<dbReference type="RefSeq" id="WP_142056362.1">
    <property type="nucleotide sequence ID" value="NZ_VFPA01000002.1"/>
</dbReference>
<dbReference type="FunFam" id="2.40.110.10:FF:000002">
    <property type="entry name" value="Acyl-CoA dehydrogenase fadE12"/>
    <property type="match status" value="1"/>
</dbReference>
<dbReference type="InterPro" id="IPR006091">
    <property type="entry name" value="Acyl-CoA_Oxase/DH_mid-dom"/>
</dbReference>
<dbReference type="EMBL" id="VFPA01000002">
    <property type="protein sequence ID" value="TQM11947.1"/>
    <property type="molecule type" value="Genomic_DNA"/>
</dbReference>
<dbReference type="InterPro" id="IPR009075">
    <property type="entry name" value="AcylCo_DH/oxidase_C"/>
</dbReference>
<dbReference type="GO" id="GO:0005737">
    <property type="term" value="C:cytoplasm"/>
    <property type="evidence" value="ECO:0007669"/>
    <property type="project" value="TreeGrafter"/>
</dbReference>
<name>A0A543DRI6_9PSEU</name>
<dbReference type="InterPro" id="IPR046373">
    <property type="entry name" value="Acyl-CoA_Oxase/DH_mid-dom_sf"/>
</dbReference>
<dbReference type="InterPro" id="IPR009100">
    <property type="entry name" value="AcylCoA_DH/oxidase_NM_dom_sf"/>
</dbReference>
<dbReference type="InterPro" id="IPR050741">
    <property type="entry name" value="Acyl-CoA_dehydrogenase"/>
</dbReference>
<dbReference type="GO" id="GO:0050660">
    <property type="term" value="F:flavin adenine dinucleotide binding"/>
    <property type="evidence" value="ECO:0007669"/>
    <property type="project" value="InterPro"/>
</dbReference>
<dbReference type="Proteomes" id="UP000315677">
    <property type="component" value="Unassembled WGS sequence"/>
</dbReference>
<dbReference type="AlphaFoldDB" id="A0A543DRI6"/>
<dbReference type="PANTHER" id="PTHR48083:SF2">
    <property type="entry name" value="MEDIUM-CHAIN SPECIFIC ACYL-COA DEHYDROGENASE, MITOCHONDRIAL"/>
    <property type="match status" value="1"/>
</dbReference>
<evidence type="ECO:0000256" key="4">
    <source>
        <dbReference type="ARBA" id="ARBA00022827"/>
    </source>
</evidence>
<dbReference type="Gene3D" id="1.20.140.10">
    <property type="entry name" value="Butyryl-CoA Dehydrogenase, subunit A, domain 3"/>
    <property type="match status" value="1"/>
</dbReference>
<dbReference type="SUPFAM" id="SSF47203">
    <property type="entry name" value="Acyl-CoA dehydrogenase C-terminal domain-like"/>
    <property type="match status" value="1"/>
</dbReference>
<comment type="cofactor">
    <cofactor evidence="1 6">
        <name>FAD</name>
        <dbReference type="ChEBI" id="CHEBI:57692"/>
    </cofactor>
</comment>
<dbReference type="InterPro" id="IPR013786">
    <property type="entry name" value="AcylCoA_DH/ox_N"/>
</dbReference>
<reference evidence="10 11" key="1">
    <citation type="submission" date="2019-06" db="EMBL/GenBank/DDBJ databases">
        <title>Sequencing the genomes of 1000 actinobacteria strains.</title>
        <authorList>
            <person name="Klenk H.-P."/>
        </authorList>
    </citation>
    <scope>NUCLEOTIDE SEQUENCE [LARGE SCALE GENOMIC DNA]</scope>
    <source>
        <strain evidence="10 11">DSM 45301</strain>
    </source>
</reference>
<keyword evidence="4 6" id="KW-0274">FAD</keyword>
<dbReference type="GO" id="GO:0003995">
    <property type="term" value="F:acyl-CoA dehydrogenase activity"/>
    <property type="evidence" value="ECO:0007669"/>
    <property type="project" value="TreeGrafter"/>
</dbReference>
<dbReference type="GO" id="GO:0033539">
    <property type="term" value="P:fatty acid beta-oxidation using acyl-CoA dehydrogenase"/>
    <property type="evidence" value="ECO:0007669"/>
    <property type="project" value="TreeGrafter"/>
</dbReference>
<evidence type="ECO:0000259" key="9">
    <source>
        <dbReference type="Pfam" id="PF02771"/>
    </source>
</evidence>
<feature type="domain" description="Acyl-CoA dehydrogenase/oxidase N-terminal" evidence="9">
    <location>
        <begin position="41"/>
        <end position="145"/>
    </location>
</feature>
<evidence type="ECO:0000259" key="7">
    <source>
        <dbReference type="Pfam" id="PF00441"/>
    </source>
</evidence>
<organism evidence="10 11">
    <name type="scientific">Pseudonocardia kunmingensis</name>
    <dbReference type="NCBI Taxonomy" id="630975"/>
    <lineage>
        <taxon>Bacteria</taxon>
        <taxon>Bacillati</taxon>
        <taxon>Actinomycetota</taxon>
        <taxon>Actinomycetes</taxon>
        <taxon>Pseudonocardiales</taxon>
        <taxon>Pseudonocardiaceae</taxon>
        <taxon>Pseudonocardia</taxon>
    </lineage>
</organism>
<evidence type="ECO:0000259" key="8">
    <source>
        <dbReference type="Pfam" id="PF02770"/>
    </source>
</evidence>
<dbReference type="InterPro" id="IPR036250">
    <property type="entry name" value="AcylCo_DH-like_C"/>
</dbReference>
<evidence type="ECO:0000313" key="10">
    <source>
        <dbReference type="EMBL" id="TQM11947.1"/>
    </source>
</evidence>
<feature type="domain" description="Acyl-CoA dehydrogenase/oxidase C-terminal" evidence="7">
    <location>
        <begin position="258"/>
        <end position="405"/>
    </location>
</feature>
<dbReference type="PANTHER" id="PTHR48083">
    <property type="entry name" value="MEDIUM-CHAIN SPECIFIC ACYL-COA DEHYDROGENASE, MITOCHONDRIAL-RELATED"/>
    <property type="match status" value="1"/>
</dbReference>
<dbReference type="Pfam" id="PF00441">
    <property type="entry name" value="Acyl-CoA_dh_1"/>
    <property type="match status" value="1"/>
</dbReference>
<feature type="domain" description="Acyl-CoA oxidase/dehydrogenase middle" evidence="8">
    <location>
        <begin position="152"/>
        <end position="245"/>
    </location>
</feature>
<keyword evidence="11" id="KW-1185">Reference proteome</keyword>
<dbReference type="FunFam" id="1.20.140.10:FF:000037">
    <property type="entry name" value="Similar to acyl-CoA dehydrogenase"/>
    <property type="match status" value="1"/>
</dbReference>
<dbReference type="Gene3D" id="2.40.110.10">
    <property type="entry name" value="Butyryl-CoA Dehydrogenase, subunit A, domain 2"/>
    <property type="match status" value="1"/>
</dbReference>
<evidence type="ECO:0000256" key="1">
    <source>
        <dbReference type="ARBA" id="ARBA00001974"/>
    </source>
</evidence>
<accession>A0A543DRI6</accession>
<evidence type="ECO:0000313" key="11">
    <source>
        <dbReference type="Proteomes" id="UP000315677"/>
    </source>
</evidence>
<dbReference type="Pfam" id="PF02770">
    <property type="entry name" value="Acyl-CoA_dh_M"/>
    <property type="match status" value="1"/>
</dbReference>
<protein>
    <submittedName>
        <fullName evidence="10">Alkylation response protein AidB-like acyl-CoA dehydrogenase</fullName>
    </submittedName>
</protein>
<dbReference type="CDD" id="cd00567">
    <property type="entry name" value="ACAD"/>
    <property type="match status" value="1"/>
</dbReference>
<sequence>MDFELPVELTQRLAELDEFIEREIRPLQSQDDNERFFDHRREYSRTDFENGGVPRREWEELLGEMFRRADAAGWLRYGLPKEVGGSDGSNLDMAVIREHLARKGLGLHNDLQNEASVVGNFPFVHMMLAFGTSEQKEEFLEPMLSRTKRIGFGLTEPDHGSDATWMETTAVRDGDDWILNGAKRFNSGMHSATHDVVFARTSGKPGDARGITAFFTPTDSPGFSVDFHWWTFNMPTDHAEVTIRDVRVPHSAIFGEEGEGLAVAQTFVHENRIRQAASGVGAGQFCVDRSVAYARERVTFGQPLATRQAIQWPLVELQTEAEMLRGLVRKTAWELDRVPHMEISDKVSMCNYRANRFVCEAADRAMQVHGGLGYTRHTPFEHIYRHHRRYRITEGSEEVQMRKVAGYLFGFAGPRRIRG</sequence>
<dbReference type="Gene3D" id="1.10.540.10">
    <property type="entry name" value="Acyl-CoA dehydrogenase/oxidase, N-terminal domain"/>
    <property type="match status" value="1"/>
</dbReference>
<evidence type="ECO:0000256" key="3">
    <source>
        <dbReference type="ARBA" id="ARBA00022630"/>
    </source>
</evidence>
<comment type="similarity">
    <text evidence="2 6">Belongs to the acyl-CoA dehydrogenase family.</text>
</comment>
<comment type="caution">
    <text evidence="10">The sequence shown here is derived from an EMBL/GenBank/DDBJ whole genome shotgun (WGS) entry which is preliminary data.</text>
</comment>